<dbReference type="EMBL" id="JAWLKE010000009">
    <property type="protein sequence ID" value="MDV6233153.1"/>
    <property type="molecule type" value="Genomic_DNA"/>
</dbReference>
<reference evidence="1 2" key="1">
    <citation type="submission" date="2023-10" db="EMBL/GenBank/DDBJ databases">
        <title>Development of a sustainable strategy for remediation of hydrocarbon-contaminated territories based on the waste exchange concept.</title>
        <authorList>
            <person name="Krivoruchko A."/>
        </authorList>
    </citation>
    <scope>NUCLEOTIDE SEQUENCE [LARGE SCALE GENOMIC DNA]</scope>
    <source>
        <strain evidence="1 2">IEGM 1322</strain>
    </source>
</reference>
<keyword evidence="2" id="KW-1185">Reference proteome</keyword>
<gene>
    <name evidence="1" type="ORF">R3P95_21575</name>
</gene>
<organism evidence="1 2">
    <name type="scientific">Rhodococcus cercidiphylli</name>
    <dbReference type="NCBI Taxonomy" id="489916"/>
    <lineage>
        <taxon>Bacteria</taxon>
        <taxon>Bacillati</taxon>
        <taxon>Actinomycetota</taxon>
        <taxon>Actinomycetes</taxon>
        <taxon>Mycobacteriales</taxon>
        <taxon>Nocardiaceae</taxon>
        <taxon>Rhodococcus</taxon>
    </lineage>
</organism>
<dbReference type="RefSeq" id="WP_269596873.1">
    <property type="nucleotide sequence ID" value="NZ_JAWLKE010000009.1"/>
</dbReference>
<protein>
    <submittedName>
        <fullName evidence="1">Uncharacterized protein</fullName>
    </submittedName>
</protein>
<dbReference type="Proteomes" id="UP001185899">
    <property type="component" value="Unassembled WGS sequence"/>
</dbReference>
<proteinExistence type="predicted"/>
<comment type="caution">
    <text evidence="1">The sequence shown here is derived from an EMBL/GenBank/DDBJ whole genome shotgun (WGS) entry which is preliminary data.</text>
</comment>
<accession>A0ABU4B3W9</accession>
<sequence>MAYGYARSAGQHLVDHLRETLIAAWYEMEDKNELPTNAEQYADSALHTVFDALSGGVATINRQNGLYPTDPRDPRNDKL</sequence>
<evidence type="ECO:0000313" key="2">
    <source>
        <dbReference type="Proteomes" id="UP001185899"/>
    </source>
</evidence>
<name>A0ABU4B3W9_9NOCA</name>
<evidence type="ECO:0000313" key="1">
    <source>
        <dbReference type="EMBL" id="MDV6233153.1"/>
    </source>
</evidence>